<keyword evidence="2" id="KW-0808">Transferase</keyword>
<dbReference type="Gene3D" id="3.90.550.10">
    <property type="entry name" value="Spore Coat Polysaccharide Biosynthesis Protein SpsA, Chain A"/>
    <property type="match status" value="1"/>
</dbReference>
<dbReference type="GO" id="GO:0016740">
    <property type="term" value="F:transferase activity"/>
    <property type="evidence" value="ECO:0007669"/>
    <property type="project" value="UniProtKB-KW"/>
</dbReference>
<dbReference type="PANTHER" id="PTHR22916:SF3">
    <property type="entry name" value="UDP-GLCNAC:BETAGAL BETA-1,3-N-ACETYLGLUCOSAMINYLTRANSFERASE-LIKE PROTEIN 1"/>
    <property type="match status" value="1"/>
</dbReference>
<dbReference type="Proteomes" id="UP000290580">
    <property type="component" value="Unassembled WGS sequence"/>
</dbReference>
<feature type="domain" description="Glycosyltransferase 2-like" evidence="1">
    <location>
        <begin position="9"/>
        <end position="135"/>
    </location>
</feature>
<sequence>MKVHKKIAVLLASYNGVKYIKEQVDSILNQKEVDVTIFISDDLSTDKTIEYLQDIYKDFKNIVYLPSGSKFGGAGKNFFRLIRDVDFSSFDFISFVDQDDIWYDDKLIRAINTIKDKQIDAYSSNVLAFWEDGKEMIINKSSLQARYDYIFEAAGPGCTYVLKKDLAIFLQKFICENWEEVNKVELHDWFIYAFARENNYKWHIDEKPSMRYRQHTSNQVGANDGLKAKLKRLKKVLSSWYREEIIKIIKVLRLENKYKFSKYILNKSYLNNLLLLKYSFEFRRNKKEKIFLFILFIFGIF</sequence>
<evidence type="ECO:0000313" key="2">
    <source>
        <dbReference type="EMBL" id="RXI25704.1"/>
    </source>
</evidence>
<protein>
    <submittedName>
        <fullName evidence="2">Glycosyl transferase</fullName>
    </submittedName>
</protein>
<gene>
    <name evidence="2" type="ORF">CP959_07960</name>
</gene>
<dbReference type="InterPro" id="IPR029044">
    <property type="entry name" value="Nucleotide-diphossugar_trans"/>
</dbReference>
<dbReference type="EMBL" id="NXIC01000004">
    <property type="protein sequence ID" value="RXI25704.1"/>
    <property type="molecule type" value="Genomic_DNA"/>
</dbReference>
<name>A0ABY0EGF4_9BACT</name>
<keyword evidence="3" id="KW-1185">Reference proteome</keyword>
<dbReference type="PANTHER" id="PTHR22916">
    <property type="entry name" value="GLYCOSYLTRANSFERASE"/>
    <property type="match status" value="1"/>
</dbReference>
<dbReference type="Pfam" id="PF00535">
    <property type="entry name" value="Glycos_transf_2"/>
    <property type="match status" value="1"/>
</dbReference>
<evidence type="ECO:0000313" key="3">
    <source>
        <dbReference type="Proteomes" id="UP000290580"/>
    </source>
</evidence>
<evidence type="ECO:0000259" key="1">
    <source>
        <dbReference type="Pfam" id="PF00535"/>
    </source>
</evidence>
<dbReference type="InterPro" id="IPR001173">
    <property type="entry name" value="Glyco_trans_2-like"/>
</dbReference>
<reference evidence="2 3" key="1">
    <citation type="submission" date="2017-09" db="EMBL/GenBank/DDBJ databases">
        <title>Genomics of the genus Arcobacter.</title>
        <authorList>
            <person name="Perez-Cataluna A."/>
            <person name="Figueras M.J."/>
            <person name="Salas-Masso N."/>
        </authorList>
    </citation>
    <scope>NUCLEOTIDE SEQUENCE [LARGE SCALE GENOMIC DNA]</scope>
    <source>
        <strain evidence="2 3">LMG 6621</strain>
    </source>
</reference>
<dbReference type="SUPFAM" id="SSF53448">
    <property type="entry name" value="Nucleotide-diphospho-sugar transferases"/>
    <property type="match status" value="1"/>
</dbReference>
<organism evidence="2 3">
    <name type="scientific">Aliarcobacter skirrowii CCUG 10374</name>
    <dbReference type="NCBI Taxonomy" id="1032239"/>
    <lineage>
        <taxon>Bacteria</taxon>
        <taxon>Pseudomonadati</taxon>
        <taxon>Campylobacterota</taxon>
        <taxon>Epsilonproteobacteria</taxon>
        <taxon>Campylobacterales</taxon>
        <taxon>Arcobacteraceae</taxon>
        <taxon>Aliarcobacter</taxon>
    </lineage>
</organism>
<proteinExistence type="predicted"/>
<accession>A0ABY0EGF4</accession>
<comment type="caution">
    <text evidence="2">The sequence shown here is derived from an EMBL/GenBank/DDBJ whole genome shotgun (WGS) entry which is preliminary data.</text>
</comment>